<organism evidence="6 7">
    <name type="scientific">Catenulispora yoronensis</name>
    <dbReference type="NCBI Taxonomy" id="450799"/>
    <lineage>
        <taxon>Bacteria</taxon>
        <taxon>Bacillati</taxon>
        <taxon>Actinomycetota</taxon>
        <taxon>Actinomycetes</taxon>
        <taxon>Catenulisporales</taxon>
        <taxon>Catenulisporaceae</taxon>
        <taxon>Catenulispora</taxon>
    </lineage>
</organism>
<evidence type="ECO:0000259" key="5">
    <source>
        <dbReference type="Pfam" id="PF13407"/>
    </source>
</evidence>
<comment type="subcellular location">
    <subcellularLocation>
        <location evidence="1">Cell envelope</location>
    </subcellularLocation>
</comment>
<dbReference type="PROSITE" id="PS51257">
    <property type="entry name" value="PROKAR_LIPOPROTEIN"/>
    <property type="match status" value="1"/>
</dbReference>
<dbReference type="Gene3D" id="3.40.50.2300">
    <property type="match status" value="2"/>
</dbReference>
<feature type="region of interest" description="Disordered" evidence="3">
    <location>
        <begin position="315"/>
        <end position="334"/>
    </location>
</feature>
<protein>
    <submittedName>
        <fullName evidence="6">Sugar ABC transporter substrate-binding protein</fullName>
    </submittedName>
</protein>
<feature type="domain" description="Periplasmic binding protein" evidence="5">
    <location>
        <begin position="79"/>
        <end position="315"/>
    </location>
</feature>
<evidence type="ECO:0000313" key="7">
    <source>
        <dbReference type="Proteomes" id="UP001500751"/>
    </source>
</evidence>
<dbReference type="InterPro" id="IPR025997">
    <property type="entry name" value="SBP_2_dom"/>
</dbReference>
<dbReference type="PANTHER" id="PTHR30036:SF1">
    <property type="entry name" value="D-XYLOSE-BINDING PERIPLASMIC PROTEIN"/>
    <property type="match status" value="1"/>
</dbReference>
<accession>A0ABP5F4A9</accession>
<dbReference type="RefSeq" id="WP_344664283.1">
    <property type="nucleotide sequence ID" value="NZ_BAAAQN010000004.1"/>
</dbReference>
<dbReference type="SUPFAM" id="SSF53822">
    <property type="entry name" value="Periplasmic binding protein-like I"/>
    <property type="match status" value="1"/>
</dbReference>
<evidence type="ECO:0000313" key="6">
    <source>
        <dbReference type="EMBL" id="GAA2016376.1"/>
    </source>
</evidence>
<comment type="caution">
    <text evidence="6">The sequence shown here is derived from an EMBL/GenBank/DDBJ whole genome shotgun (WGS) entry which is preliminary data.</text>
</comment>
<dbReference type="InterPro" id="IPR050555">
    <property type="entry name" value="Bact_Solute-Bind_Prot2"/>
</dbReference>
<gene>
    <name evidence="6" type="ORF">GCM10009839_09910</name>
</gene>
<dbReference type="PANTHER" id="PTHR30036">
    <property type="entry name" value="D-XYLOSE-BINDING PERIPLASMIC PROTEIN"/>
    <property type="match status" value="1"/>
</dbReference>
<sequence length="368" mass="37858">MYDQRHPRRGRAVRVAGCAAAAAALAGLAVGCGSAKSSNKSSSGSTGTGGAAGAGIRVGILLPESKTTRYEAFDKPLLEQELNAKLPGVQIDYYNAGQDAPTQQTQVDTALTKGDKVLILDAVDSKSIQTSVQKAHDAGVKVVAYDRLAQGPVDAYVSFDNEKVGELQGKALLDALGSGAENKQIVMINGSPTDPNAGQFKAGAHKSLDGKVKIGKEYDTPQWDPNTANQEMSGAITALGAPNINGVYSANDGMAAGISTALTAAGLHVPLTGQDAQLDGLKRIQAGTQTMTIYKPYKPEASAAADVAAELAQGKTPGSDLLPDKATSGSGQEVPSKLITPTVVNKDNMCSTVVKDGLYTAEQIGITC</sequence>
<dbReference type="InterPro" id="IPR028082">
    <property type="entry name" value="Peripla_BP_I"/>
</dbReference>
<proteinExistence type="predicted"/>
<evidence type="ECO:0000256" key="2">
    <source>
        <dbReference type="ARBA" id="ARBA00022729"/>
    </source>
</evidence>
<evidence type="ECO:0000256" key="4">
    <source>
        <dbReference type="SAM" id="SignalP"/>
    </source>
</evidence>
<keyword evidence="7" id="KW-1185">Reference proteome</keyword>
<evidence type="ECO:0000256" key="1">
    <source>
        <dbReference type="ARBA" id="ARBA00004196"/>
    </source>
</evidence>
<evidence type="ECO:0000256" key="3">
    <source>
        <dbReference type="SAM" id="MobiDB-lite"/>
    </source>
</evidence>
<dbReference type="EMBL" id="BAAAQN010000004">
    <property type="protein sequence ID" value="GAA2016376.1"/>
    <property type="molecule type" value="Genomic_DNA"/>
</dbReference>
<feature type="signal peptide" evidence="4">
    <location>
        <begin position="1"/>
        <end position="26"/>
    </location>
</feature>
<name>A0ABP5F4A9_9ACTN</name>
<keyword evidence="2 4" id="KW-0732">Signal</keyword>
<dbReference type="Pfam" id="PF13407">
    <property type="entry name" value="Peripla_BP_4"/>
    <property type="match status" value="1"/>
</dbReference>
<dbReference type="Proteomes" id="UP001500751">
    <property type="component" value="Unassembled WGS sequence"/>
</dbReference>
<feature type="chain" id="PRO_5045588774" evidence="4">
    <location>
        <begin position="27"/>
        <end position="368"/>
    </location>
</feature>
<reference evidence="7" key="1">
    <citation type="journal article" date="2019" name="Int. J. Syst. Evol. Microbiol.">
        <title>The Global Catalogue of Microorganisms (GCM) 10K type strain sequencing project: providing services to taxonomists for standard genome sequencing and annotation.</title>
        <authorList>
            <consortium name="The Broad Institute Genomics Platform"/>
            <consortium name="The Broad Institute Genome Sequencing Center for Infectious Disease"/>
            <person name="Wu L."/>
            <person name="Ma J."/>
        </authorList>
    </citation>
    <scope>NUCLEOTIDE SEQUENCE [LARGE SCALE GENOMIC DNA]</scope>
    <source>
        <strain evidence="7">JCM 16014</strain>
    </source>
</reference>